<dbReference type="Proteomes" id="UP000620025">
    <property type="component" value="Unassembled WGS sequence"/>
</dbReference>
<keyword evidence="4" id="KW-1185">Reference proteome</keyword>
<feature type="domain" description="Glycosyltransferase 2-like" evidence="2">
    <location>
        <begin position="500"/>
        <end position="673"/>
    </location>
</feature>
<dbReference type="InterPro" id="IPR029044">
    <property type="entry name" value="Nucleotide-diphossugar_trans"/>
</dbReference>
<name>A0ABR9BXJ3_9PSED</name>
<dbReference type="InterPro" id="IPR001173">
    <property type="entry name" value="Glyco_trans_2-like"/>
</dbReference>
<organism evidence="3 4">
    <name type="scientific">Pseudomonas coleopterorum</name>
    <dbReference type="NCBI Taxonomy" id="1605838"/>
    <lineage>
        <taxon>Bacteria</taxon>
        <taxon>Pseudomonadati</taxon>
        <taxon>Pseudomonadota</taxon>
        <taxon>Gammaproteobacteria</taxon>
        <taxon>Pseudomonadales</taxon>
        <taxon>Pseudomonadaceae</taxon>
        <taxon>Pseudomonas</taxon>
    </lineage>
</organism>
<accession>A0ABR9BXJ3</accession>
<dbReference type="PANTHER" id="PTHR43179">
    <property type="entry name" value="RHAMNOSYLTRANSFERASE WBBL"/>
    <property type="match status" value="1"/>
</dbReference>
<evidence type="ECO:0000313" key="4">
    <source>
        <dbReference type="Proteomes" id="UP000620025"/>
    </source>
</evidence>
<comment type="caution">
    <text evidence="3">The sequence shown here is derived from an EMBL/GenBank/DDBJ whole genome shotgun (WGS) entry which is preliminary data.</text>
</comment>
<proteinExistence type="predicted"/>
<evidence type="ECO:0000256" key="1">
    <source>
        <dbReference type="ARBA" id="ARBA00022519"/>
    </source>
</evidence>
<keyword evidence="1" id="KW-0472">Membrane</keyword>
<dbReference type="RefSeq" id="WP_192067245.1">
    <property type="nucleotide sequence ID" value="NZ_JACYWY010000001.1"/>
</dbReference>
<gene>
    <name evidence="3" type="ORF">IFT38_09730</name>
</gene>
<dbReference type="EMBL" id="JACYWZ010000003">
    <property type="protein sequence ID" value="MBD8769821.1"/>
    <property type="molecule type" value="Genomic_DNA"/>
</dbReference>
<dbReference type="PANTHER" id="PTHR43179:SF7">
    <property type="entry name" value="RHAMNOSYLTRANSFERASE WBBL"/>
    <property type="match status" value="1"/>
</dbReference>
<protein>
    <submittedName>
        <fullName evidence="3">Glycosyltransferase</fullName>
    </submittedName>
</protein>
<keyword evidence="1" id="KW-0997">Cell inner membrane</keyword>
<dbReference type="Gene3D" id="3.90.550.10">
    <property type="entry name" value="Spore Coat Polysaccharide Biosynthesis Protein SpsA, Chain A"/>
    <property type="match status" value="1"/>
</dbReference>
<evidence type="ECO:0000259" key="2">
    <source>
        <dbReference type="Pfam" id="PF00535"/>
    </source>
</evidence>
<dbReference type="Pfam" id="PF00535">
    <property type="entry name" value="Glycos_transf_2"/>
    <property type="match status" value="1"/>
</dbReference>
<sequence>MNDLTTTGLICGQITGLYGDVLQGWALNSAKPDMRLVVEIYIDGSSVAFAKASEFHPNVAASDDFNGFAVKLRESWLAGARTISARVANQENWLDGTIQLPTPSPSEPAPAASQVWHTGGLKVSGWAFDANDPNRTVTVTVRKGTEVVATVAADRLHHALTYKASRKHGFELDLPWALADGQVHSLEVLNDLGQPLSGSPLTLCCWPEGVEALLRHNTASVGDEAQVELLAKVARHQELLLPKSAGFHHYAEWFEVFQKPAPLNPELKAICGVLIISDSDAKMDAVSQLSVSQQRHPAAAIEIVSSKDVVPGLQRLIALGCDSIVPLSSGDRLAPHALDHLIPLLNNETAWAFGDCDCDGLAGERSSPWLKPVWDVDLFIGADVFSPGAIFATHMLEEVVDRVQKGSDRLETDWQMVLAGLALITEQSELNVVHLPKVIYHRHASRPTTPADAVHCSFRESAMAWLADSLAAGASVEPVNGFPGLLRACWPLPEELPKVSIIIPTRDQVKLLRTCVEGVLTGTDYPNMEVIIVDNESSDPETLTYLEALKTRGVRVLPHPFKFNYPAVNNRAAEIATGELVCLLNNDIEILESNWLKLLVSTVARSNVDVVGAKLLWANDMVQHGGVVIGINGLAAHAGNADSKHDAGYLGNLQISRRVSSVTGACMLMTRNLYLEHRGMEEETFPIAFNDVDLCLRIKARGLKIIWNADACLIHAESASRGKDVSKDRRLRAQREQSNFINRWCAQSEIDEFYHPALSRDYLTGPFKGLAIPPIQCRSRSTHMANQQEESK</sequence>
<keyword evidence="1" id="KW-1003">Cell membrane</keyword>
<evidence type="ECO:0000313" key="3">
    <source>
        <dbReference type="EMBL" id="MBD8769821.1"/>
    </source>
</evidence>
<dbReference type="SUPFAM" id="SSF53448">
    <property type="entry name" value="Nucleotide-diphospho-sugar transferases"/>
    <property type="match status" value="1"/>
</dbReference>
<reference evidence="3 4" key="1">
    <citation type="journal article" date="2020" name="FEMS Microbiol. Ecol.">
        <title>Temporal dynamics of bacterial communities during seed development and maturation.</title>
        <authorList>
            <person name="Chesneau G."/>
            <person name="Torres-Cortes G."/>
            <person name="Briand M."/>
            <person name="Darrasse A."/>
            <person name="Preveaux A."/>
            <person name="Marais C."/>
            <person name="Jacques M.A."/>
            <person name="Shade A."/>
            <person name="Barret M."/>
        </authorList>
    </citation>
    <scope>NUCLEOTIDE SEQUENCE [LARGE SCALE GENOMIC DNA]</scope>
    <source>
        <strain evidence="3 4">CFBP13599</strain>
    </source>
</reference>